<dbReference type="Proteomes" id="UP000654471">
    <property type="component" value="Unassembled WGS sequence"/>
</dbReference>
<dbReference type="PROSITE" id="PS00061">
    <property type="entry name" value="ADH_SHORT"/>
    <property type="match status" value="1"/>
</dbReference>
<keyword evidence="4" id="KW-1185">Reference proteome</keyword>
<evidence type="ECO:0000313" key="4">
    <source>
        <dbReference type="Proteomes" id="UP000654471"/>
    </source>
</evidence>
<dbReference type="EMBL" id="BMRP01000045">
    <property type="protein sequence ID" value="GGU94354.1"/>
    <property type="molecule type" value="Genomic_DNA"/>
</dbReference>
<dbReference type="SUPFAM" id="SSF51735">
    <property type="entry name" value="NAD(P)-binding Rossmann-fold domains"/>
    <property type="match status" value="1"/>
</dbReference>
<name>A0ABQ2VKN1_9ACTN</name>
<evidence type="ECO:0000256" key="1">
    <source>
        <dbReference type="ARBA" id="ARBA00006484"/>
    </source>
</evidence>
<reference evidence="4" key="1">
    <citation type="journal article" date="2019" name="Int. J. Syst. Evol. Microbiol.">
        <title>The Global Catalogue of Microorganisms (GCM) 10K type strain sequencing project: providing services to taxonomists for standard genome sequencing and annotation.</title>
        <authorList>
            <consortium name="The Broad Institute Genomics Platform"/>
            <consortium name="The Broad Institute Genome Sequencing Center for Infectious Disease"/>
            <person name="Wu L."/>
            <person name="Ma J."/>
        </authorList>
    </citation>
    <scope>NUCLEOTIDE SEQUENCE [LARGE SCALE GENOMIC DNA]</scope>
    <source>
        <strain evidence="4">JCM 3399</strain>
    </source>
</reference>
<keyword evidence="2" id="KW-0560">Oxidoreductase</keyword>
<dbReference type="InterPro" id="IPR020904">
    <property type="entry name" value="Sc_DH/Rdtase_CS"/>
</dbReference>
<comment type="caution">
    <text evidence="3">The sequence shown here is derived from an EMBL/GenBank/DDBJ whole genome shotgun (WGS) entry which is preliminary data.</text>
</comment>
<organism evidence="3 4">
    <name type="scientific">Streptomyces albospinus</name>
    <dbReference type="NCBI Taxonomy" id="285515"/>
    <lineage>
        <taxon>Bacteria</taxon>
        <taxon>Bacillati</taxon>
        <taxon>Actinomycetota</taxon>
        <taxon>Actinomycetes</taxon>
        <taxon>Kitasatosporales</taxon>
        <taxon>Streptomycetaceae</taxon>
        <taxon>Streptomyces</taxon>
    </lineage>
</organism>
<dbReference type="Pfam" id="PF00106">
    <property type="entry name" value="adh_short"/>
    <property type="match status" value="1"/>
</dbReference>
<sequence>MLNNAGIMLPDDAASPLDEATTTAQMTTNLLGTIRTTSAFIEHLKRQPDATILYNTSALAFTPLAPFAVYSATKAALHSYALSQRFLLRDTGVKVQEIVPPWVATGLGGVDGEGQAMPLEDFIAQAVEALATDSEEIVVEQARTYRDNAGPGEHAYVTESNTSMAALLQE</sequence>
<dbReference type="InterPro" id="IPR036291">
    <property type="entry name" value="NAD(P)-bd_dom_sf"/>
</dbReference>
<gene>
    <name evidence="3" type="ORF">GCM10010211_71850</name>
</gene>
<dbReference type="PANTHER" id="PTHR44169">
    <property type="entry name" value="NADPH-DEPENDENT 1-ACYLDIHYDROXYACETONE PHOSPHATE REDUCTASE"/>
    <property type="match status" value="1"/>
</dbReference>
<evidence type="ECO:0000256" key="2">
    <source>
        <dbReference type="ARBA" id="ARBA00023002"/>
    </source>
</evidence>
<accession>A0ABQ2VKN1</accession>
<dbReference type="InterPro" id="IPR002347">
    <property type="entry name" value="SDR_fam"/>
</dbReference>
<evidence type="ECO:0000313" key="3">
    <source>
        <dbReference type="EMBL" id="GGU94354.1"/>
    </source>
</evidence>
<dbReference type="RefSeq" id="WP_229852930.1">
    <property type="nucleotide sequence ID" value="NZ_BMRP01000045.1"/>
</dbReference>
<dbReference type="Gene3D" id="3.40.50.720">
    <property type="entry name" value="NAD(P)-binding Rossmann-like Domain"/>
    <property type="match status" value="1"/>
</dbReference>
<proteinExistence type="inferred from homology"/>
<dbReference type="PANTHER" id="PTHR44169:SF6">
    <property type="entry name" value="NADPH-DEPENDENT 1-ACYLDIHYDROXYACETONE PHOSPHATE REDUCTASE"/>
    <property type="match status" value="1"/>
</dbReference>
<protein>
    <submittedName>
        <fullName evidence="3">Uncharacterized protein</fullName>
    </submittedName>
</protein>
<comment type="similarity">
    <text evidence="1">Belongs to the short-chain dehydrogenases/reductases (SDR) family.</text>
</comment>